<sequence>MVVPAGWVGRFGFRRLTLLIAPRAVARIVAGLGWMAPLLIAPRAVARIVAGLGWMAPLLTAPRAVARIVAGLSIPIRLVR</sequence>
<keyword evidence="2" id="KW-1185">Reference proteome</keyword>
<protein>
    <submittedName>
        <fullName evidence="1">Uncharacterized protein</fullName>
    </submittedName>
</protein>
<gene>
    <name evidence="1" type="ORF">MSIMFB_05502</name>
</gene>
<comment type="caution">
    <text evidence="1">The sequence shown here is derived from an EMBL/GenBank/DDBJ whole genome shotgun (WGS) entry which is preliminary data.</text>
</comment>
<dbReference type="Proteomes" id="UP000554965">
    <property type="component" value="Unassembled WGS sequence"/>
</dbReference>
<dbReference type="AlphaFoldDB" id="A0A7Z7NDI0"/>
<evidence type="ECO:0000313" key="2">
    <source>
        <dbReference type="Proteomes" id="UP000554965"/>
    </source>
</evidence>
<reference evidence="1 2" key="1">
    <citation type="submission" date="2017-10" db="EMBL/GenBank/DDBJ databases">
        <authorList>
            <consortium name="Urmite Genomes"/>
        </authorList>
    </citation>
    <scope>NUCLEOTIDE SEQUENCE [LARGE SCALE GENOMIC DNA]</scope>
    <source>
        <strain evidence="1 2">FB-527</strain>
    </source>
</reference>
<proteinExistence type="predicted"/>
<name>A0A7Z7NDI0_9MYCO</name>
<organism evidence="1 2">
    <name type="scientific">Mycobacterium simulans</name>
    <dbReference type="NCBI Taxonomy" id="627089"/>
    <lineage>
        <taxon>Bacteria</taxon>
        <taxon>Bacillati</taxon>
        <taxon>Actinomycetota</taxon>
        <taxon>Actinomycetes</taxon>
        <taxon>Mycobacteriales</taxon>
        <taxon>Mycobacteriaceae</taxon>
        <taxon>Mycobacterium</taxon>
    </lineage>
</organism>
<evidence type="ECO:0000313" key="1">
    <source>
        <dbReference type="EMBL" id="SOJ58021.1"/>
    </source>
</evidence>
<dbReference type="EMBL" id="OCTY01000002">
    <property type="protein sequence ID" value="SOJ58021.1"/>
    <property type="molecule type" value="Genomic_DNA"/>
</dbReference>
<accession>A0A7Z7NDI0</accession>